<dbReference type="GO" id="GO:0008237">
    <property type="term" value="F:metallopeptidase activity"/>
    <property type="evidence" value="ECO:0007669"/>
    <property type="project" value="InterPro"/>
</dbReference>
<accession>A0A0D1YT15</accession>
<dbReference type="Proteomes" id="UP000053599">
    <property type="component" value="Unassembled WGS sequence"/>
</dbReference>
<feature type="transmembrane region" description="Helical" evidence="1">
    <location>
        <begin position="59"/>
        <end position="85"/>
    </location>
</feature>
<evidence type="ECO:0000256" key="1">
    <source>
        <dbReference type="SAM" id="Phobius"/>
    </source>
</evidence>
<keyword evidence="1" id="KW-0472">Membrane</keyword>
<reference evidence="2 3" key="1">
    <citation type="submission" date="2015-01" db="EMBL/GenBank/DDBJ databases">
        <title>The Genome Sequence of Exophiala sideris CBS121828.</title>
        <authorList>
            <consortium name="The Broad Institute Genomics Platform"/>
            <person name="Cuomo C."/>
            <person name="de Hoog S."/>
            <person name="Gorbushina A."/>
            <person name="Stielow B."/>
            <person name="Teixiera M."/>
            <person name="Abouelleil A."/>
            <person name="Chapman S.B."/>
            <person name="Priest M."/>
            <person name="Young S.K."/>
            <person name="Wortman J."/>
            <person name="Nusbaum C."/>
            <person name="Birren B."/>
        </authorList>
    </citation>
    <scope>NUCLEOTIDE SEQUENCE [LARGE SCALE GENOMIC DNA]</scope>
    <source>
        <strain evidence="2 3">CBS 121828</strain>
    </source>
</reference>
<sequence>MSSDSLPDSLPFFAQNEHSLNPLHYDKVRASPKPSSPPGKNTFSKPSALLVISKELSAIMMLLTLLSIILLNLTTCFAVGPGFVWQADTSAKTRSQIRQGFNDALTLARVVAVTGKPCDPAFLRYFRPQDWPFVQGMFRQIANIPLNLGIDQNSINSLLQSFNTPAAYNPLFEGLSIAAGDNPFLKEGSLPNCGSSFPPNAYMSFDYTPSAKFSGLMSICPEAEVLTRRLDLAGTENPPAWARVNNDPNGQTLPGWGCDGLGDHDNGFMTVTGSTVLHEIFHWPIILQGVPGYNTFIPPDSQSNHHIGDNTPGTAVGLAHSYGPYNARLINMVARNPVTGKSQSIQNADNYAWYALSLYWSWKCGKAFGPSQSDADKNIIFQRKQPPA</sequence>
<dbReference type="OrthoDB" id="4129415at2759"/>
<evidence type="ECO:0008006" key="4">
    <source>
        <dbReference type="Google" id="ProtNLM"/>
    </source>
</evidence>
<protein>
    <recommendedName>
        <fullName evidence="4">Lysine-specific metallo-endopeptidase domain-containing protein</fullName>
    </recommendedName>
</protein>
<dbReference type="InterPro" id="IPR024079">
    <property type="entry name" value="MetalloPept_cat_dom_sf"/>
</dbReference>
<keyword evidence="1" id="KW-0812">Transmembrane</keyword>
<evidence type="ECO:0000313" key="3">
    <source>
        <dbReference type="Proteomes" id="UP000053599"/>
    </source>
</evidence>
<dbReference type="Gene3D" id="3.40.390.10">
    <property type="entry name" value="Collagenase (Catalytic Domain)"/>
    <property type="match status" value="1"/>
</dbReference>
<evidence type="ECO:0000313" key="2">
    <source>
        <dbReference type="EMBL" id="KIV78003.1"/>
    </source>
</evidence>
<proteinExistence type="predicted"/>
<name>A0A0D1YT15_9EURO</name>
<organism evidence="2 3">
    <name type="scientific">Exophiala sideris</name>
    <dbReference type="NCBI Taxonomy" id="1016849"/>
    <lineage>
        <taxon>Eukaryota</taxon>
        <taxon>Fungi</taxon>
        <taxon>Dikarya</taxon>
        <taxon>Ascomycota</taxon>
        <taxon>Pezizomycotina</taxon>
        <taxon>Eurotiomycetes</taxon>
        <taxon>Chaetothyriomycetidae</taxon>
        <taxon>Chaetothyriales</taxon>
        <taxon>Herpotrichiellaceae</taxon>
        <taxon>Exophiala</taxon>
    </lineage>
</organism>
<dbReference type="EMBL" id="KN846954">
    <property type="protein sequence ID" value="KIV78003.1"/>
    <property type="molecule type" value="Genomic_DNA"/>
</dbReference>
<keyword evidence="1" id="KW-1133">Transmembrane helix</keyword>
<dbReference type="AlphaFoldDB" id="A0A0D1YT15"/>
<dbReference type="HOGENOM" id="CLU_052681_0_0_1"/>
<gene>
    <name evidence="2" type="ORF">PV11_09771</name>
</gene>